<name>A0A854QGQ7_CRYNE</name>
<dbReference type="Pfam" id="PF07081">
    <property type="entry name" value="DUF1349"/>
    <property type="match status" value="1"/>
</dbReference>
<evidence type="ECO:0000313" key="1">
    <source>
        <dbReference type="EMBL" id="OXG23876.1"/>
    </source>
</evidence>
<dbReference type="AlphaFoldDB" id="A0A854QGQ7"/>
<accession>A0A854QGQ7</accession>
<dbReference type="Proteomes" id="UP000199727">
    <property type="component" value="Unassembled WGS sequence"/>
</dbReference>
<gene>
    <name evidence="1" type="ORF">C361_02416</name>
</gene>
<organism evidence="1 2">
    <name type="scientific">Cryptococcus neoformans Tu259-1</name>
    <dbReference type="NCBI Taxonomy" id="1230072"/>
    <lineage>
        <taxon>Eukaryota</taxon>
        <taxon>Fungi</taxon>
        <taxon>Dikarya</taxon>
        <taxon>Basidiomycota</taxon>
        <taxon>Agaricomycotina</taxon>
        <taxon>Tremellomycetes</taxon>
        <taxon>Tremellales</taxon>
        <taxon>Cryptococcaceae</taxon>
        <taxon>Cryptococcus</taxon>
        <taxon>Cryptococcus neoformans species complex</taxon>
    </lineage>
</organism>
<reference evidence="1 2" key="1">
    <citation type="submission" date="2017-06" db="EMBL/GenBank/DDBJ databases">
        <title>Global population genomics of the pathogenic fungus Cryptococcus neoformans var. grubii.</title>
        <authorList>
            <person name="Cuomo C."/>
            <person name="Litvintseva A."/>
            <person name="Chen Y."/>
            <person name="Young S."/>
            <person name="Zeng Q."/>
            <person name="Chapman S."/>
            <person name="Gujja S."/>
            <person name="Saif S."/>
            <person name="Birren B."/>
        </authorList>
    </citation>
    <scope>NUCLEOTIDE SEQUENCE [LARGE SCALE GENOMIC DNA]</scope>
    <source>
        <strain evidence="1 2">Tu259-1</strain>
    </source>
</reference>
<dbReference type="EMBL" id="AMKT01000034">
    <property type="protein sequence ID" value="OXG23876.1"/>
    <property type="molecule type" value="Genomic_DNA"/>
</dbReference>
<dbReference type="PANTHER" id="PTHR35332:SF2">
    <property type="entry name" value="REGULATION OF ENOLASE PROTEIN 1"/>
    <property type="match status" value="1"/>
</dbReference>
<protein>
    <submittedName>
        <fullName evidence="1">Uncharacterized protein</fullName>
    </submittedName>
</protein>
<dbReference type="Gene3D" id="2.60.120.200">
    <property type="match status" value="1"/>
</dbReference>
<comment type="caution">
    <text evidence="1">The sequence shown here is derived from an EMBL/GenBank/DDBJ whole genome shotgun (WGS) entry which is preliminary data.</text>
</comment>
<dbReference type="InterPro" id="IPR009784">
    <property type="entry name" value="DUF1349"/>
</dbReference>
<dbReference type="PANTHER" id="PTHR35332">
    <property type="entry name" value="REGULATION OF ENOLASE PROTEIN 1"/>
    <property type="match status" value="1"/>
</dbReference>
<dbReference type="OrthoDB" id="2568385at2759"/>
<evidence type="ECO:0000313" key="2">
    <source>
        <dbReference type="Proteomes" id="UP000199727"/>
    </source>
</evidence>
<sequence length="278" mass="31412">MIVLYCIYITPIVYEALFILLPSRTSLTSHLSHTPQSDCQTPYLPKKMSESFIKTLQDLTFHPYSSAPVATTLQHDHLKIQAPKLVDWWRNPEPVKVNRKDGPFAHIAIDGSRPFQAEVWLRSGLKGLYDQACLVLHGGELADTSAHWLKTGTETFDERQWINAVVAAPWCDVSTVPSNRELSSEASGDWIYLKLVKELSITGHTILIKWSQQSIVDIDNPPTEDELANLREVQAFGVKENGERSDDFNWSIGVMVSGLMNDEGAFAEFRGFKFKYLD</sequence>
<proteinExistence type="predicted"/>